<dbReference type="UniPathway" id="UPA00391"/>
<comment type="caution">
    <text evidence="10">The sequence shown here is derived from an EMBL/GenBank/DDBJ whole genome shotgun (WGS) entry which is preliminary data.</text>
</comment>
<comment type="cofactor">
    <cofactor evidence="8">
        <name>S-adenosyl-L-methionine</name>
        <dbReference type="ChEBI" id="CHEBI:59789"/>
    </cofactor>
    <text evidence="8">Binds 1 S-adenosyl-L-methionine per subunit.</text>
</comment>
<comment type="subunit">
    <text evidence="8">Homodimer.</text>
</comment>
<dbReference type="InterPro" id="IPR007197">
    <property type="entry name" value="rSAM"/>
</dbReference>
<proteinExistence type="inferred from homology"/>
<feature type="binding site" evidence="8">
    <location>
        <position position="42"/>
    </location>
    <ligand>
        <name>Mg(2+)</name>
        <dbReference type="ChEBI" id="CHEBI:18420"/>
    </ligand>
</feature>
<keyword evidence="8" id="KW-0671">Queuosine biosynthesis</keyword>
<dbReference type="GO" id="GO:0016840">
    <property type="term" value="F:carbon-nitrogen lyase activity"/>
    <property type="evidence" value="ECO:0007669"/>
    <property type="project" value="UniProtKB-UniRule"/>
</dbReference>
<dbReference type="InterPro" id="IPR024924">
    <property type="entry name" value="7-CO-7-deazaguanine_synth-like"/>
</dbReference>
<dbReference type="SUPFAM" id="SSF102114">
    <property type="entry name" value="Radical SAM enzymes"/>
    <property type="match status" value="1"/>
</dbReference>
<sequence length="243" mass="27975">MHASFLVNEMYPCLQGEGVNLGKPSLLVRFQICNLRCSWCDTPYTHTFKSDPVSSTEPKGIQKFTRHSLNELVTKIQSFKVNHLILSGGEPTLHNIGLLMRSLGSNYTAEVESNGTRIPHLQIPNFLNSDYFLMQWNISPKFSNANEKINSEALEHWAKLSLQYDQIYFKFVIRKQEAIEDLNEVLKIISKFNISKHKVLLMPEGTNIESQICNVWLHDICLKHSFRYTPRLHVLLFGNLRGV</sequence>
<keyword evidence="6 8" id="KW-0411">Iron-sulfur</keyword>
<evidence type="ECO:0000259" key="9">
    <source>
        <dbReference type="PROSITE" id="PS51918"/>
    </source>
</evidence>
<feature type="binding site" evidence="8">
    <location>
        <position position="40"/>
    </location>
    <ligand>
        <name>[4Fe-4S] cluster</name>
        <dbReference type="ChEBI" id="CHEBI:49883"/>
        <note>4Fe-4S-S-AdoMet</note>
    </ligand>
</feature>
<dbReference type="Proteomes" id="UP000253934">
    <property type="component" value="Unassembled WGS sequence"/>
</dbReference>
<comment type="function">
    <text evidence="8">Catalyzes the complex heterocyclic radical-mediated conversion of 6-carboxy-5,6,7,8-tetrahydropterin (CPH4) to 7-carboxy-7-deazaguanine (CDG), a step common to the biosynthetic pathways of all 7-deazapurine-containing compounds.</text>
</comment>
<dbReference type="PANTHER" id="PTHR42836:SF1">
    <property type="entry name" value="7-CARBOXY-7-DEAZAGUANINE SYNTHASE"/>
    <property type="match status" value="1"/>
</dbReference>
<evidence type="ECO:0000256" key="8">
    <source>
        <dbReference type="HAMAP-Rule" id="MF_00917"/>
    </source>
</evidence>
<reference evidence="10" key="1">
    <citation type="submission" date="2018-04" db="EMBL/GenBank/DDBJ databases">
        <title>Draft genome sequence of the Candidatus Spirobacillus cienkowskii, a pathogen of freshwater Daphnia species, reconstructed from hemolymph metagenomic reads.</title>
        <authorList>
            <person name="Bresciani L."/>
            <person name="Lemos L.N."/>
            <person name="Wale N."/>
            <person name="Lin J.Y."/>
            <person name="Fernandes G.R."/>
            <person name="Duffy M.A."/>
            <person name="Rodrigues J.M."/>
        </authorList>
    </citation>
    <scope>NUCLEOTIDE SEQUENCE [LARGE SCALE GENOMIC DNA]</scope>
    <source>
        <strain evidence="10">Binning01</strain>
    </source>
</reference>
<organism evidence="10 11">
    <name type="scientific">Spirobacillus cienkowskii</name>
    <dbReference type="NCBI Taxonomy" id="495820"/>
    <lineage>
        <taxon>Bacteria</taxon>
        <taxon>Pseudomonadati</taxon>
        <taxon>Bdellovibrionota</taxon>
        <taxon>Oligoflexia</taxon>
        <taxon>Silvanigrellales</taxon>
        <taxon>Spirobacillus</taxon>
    </lineage>
</organism>
<keyword evidence="5 8" id="KW-0408">Iron</keyword>
<evidence type="ECO:0000256" key="5">
    <source>
        <dbReference type="ARBA" id="ARBA00023004"/>
    </source>
</evidence>
<evidence type="ECO:0000256" key="7">
    <source>
        <dbReference type="ARBA" id="ARBA00023239"/>
    </source>
</evidence>
<dbReference type="Pfam" id="PF04055">
    <property type="entry name" value="Radical_SAM"/>
    <property type="match status" value="1"/>
</dbReference>
<name>A0A369KV06_9BACT</name>
<dbReference type="Gene3D" id="3.20.20.70">
    <property type="entry name" value="Aldolase class I"/>
    <property type="match status" value="1"/>
</dbReference>
<keyword evidence="2 8" id="KW-0949">S-adenosyl-L-methionine</keyword>
<keyword evidence="4 8" id="KW-0460">Magnesium</keyword>
<dbReference type="EC" id="4.3.99.3" evidence="8"/>
<feature type="binding site" evidence="8">
    <location>
        <begin position="14"/>
        <end position="16"/>
    </location>
    <ligand>
        <name>substrate</name>
    </ligand>
</feature>
<keyword evidence="1 8" id="KW-0004">4Fe-4S</keyword>
<feature type="binding site" evidence="8">
    <location>
        <position position="37"/>
    </location>
    <ligand>
        <name>[4Fe-4S] cluster</name>
        <dbReference type="ChEBI" id="CHEBI:49883"/>
        <note>4Fe-4S-S-AdoMet</note>
    </ligand>
</feature>
<feature type="binding site" evidence="8">
    <location>
        <begin position="39"/>
        <end position="41"/>
    </location>
    <ligand>
        <name>S-adenosyl-L-methionine</name>
        <dbReference type="ChEBI" id="CHEBI:59789"/>
    </ligand>
</feature>
<dbReference type="PROSITE" id="PS51918">
    <property type="entry name" value="RADICAL_SAM"/>
    <property type="match status" value="1"/>
</dbReference>
<feature type="binding site" evidence="8">
    <location>
        <position position="29"/>
    </location>
    <ligand>
        <name>substrate</name>
    </ligand>
</feature>
<evidence type="ECO:0000256" key="6">
    <source>
        <dbReference type="ARBA" id="ARBA00023014"/>
    </source>
</evidence>
<feature type="binding site" evidence="8">
    <location>
        <position position="33"/>
    </location>
    <ligand>
        <name>[4Fe-4S] cluster</name>
        <dbReference type="ChEBI" id="CHEBI:49883"/>
        <note>4Fe-4S-S-AdoMet</note>
    </ligand>
</feature>
<evidence type="ECO:0000256" key="3">
    <source>
        <dbReference type="ARBA" id="ARBA00022723"/>
    </source>
</evidence>
<dbReference type="PANTHER" id="PTHR42836">
    <property type="entry name" value="7-CARBOXY-7-DEAZAGUANINE SYNTHASE"/>
    <property type="match status" value="1"/>
</dbReference>
<gene>
    <name evidence="8" type="primary">queE</name>
    <name evidence="10" type="ORF">DCC88_01130</name>
</gene>
<feature type="domain" description="Radical SAM core" evidence="9">
    <location>
        <begin position="20"/>
        <end position="239"/>
    </location>
</feature>
<dbReference type="InterPro" id="IPR013785">
    <property type="entry name" value="Aldolase_TIM"/>
</dbReference>
<protein>
    <recommendedName>
        <fullName evidence="8">7-carboxy-7-deazaguanine synthase</fullName>
        <shortName evidence="8">CDG synthase</shortName>
        <ecNumber evidence="8">4.3.99.3</ecNumber>
    </recommendedName>
    <alternativeName>
        <fullName evidence="8">Queuosine biosynthesis protein QueE</fullName>
    </alternativeName>
</protein>
<dbReference type="PIRSF" id="PIRSF000370">
    <property type="entry name" value="QueE"/>
    <property type="match status" value="1"/>
</dbReference>
<dbReference type="EMBL" id="QOVW01000005">
    <property type="protein sequence ID" value="RDB37190.1"/>
    <property type="molecule type" value="Genomic_DNA"/>
</dbReference>
<evidence type="ECO:0000256" key="4">
    <source>
        <dbReference type="ARBA" id="ARBA00022842"/>
    </source>
</evidence>
<evidence type="ECO:0000313" key="10">
    <source>
        <dbReference type="EMBL" id="RDB37190.1"/>
    </source>
</evidence>
<dbReference type="GO" id="GO:0000287">
    <property type="term" value="F:magnesium ion binding"/>
    <property type="evidence" value="ECO:0007669"/>
    <property type="project" value="UniProtKB-UniRule"/>
</dbReference>
<dbReference type="GO" id="GO:1904047">
    <property type="term" value="F:S-adenosyl-L-methionine binding"/>
    <property type="evidence" value="ECO:0007669"/>
    <property type="project" value="UniProtKB-UniRule"/>
</dbReference>
<feature type="binding site" evidence="8">
    <location>
        <position position="87"/>
    </location>
    <ligand>
        <name>substrate</name>
    </ligand>
</feature>
<evidence type="ECO:0000256" key="2">
    <source>
        <dbReference type="ARBA" id="ARBA00022691"/>
    </source>
</evidence>
<keyword evidence="11" id="KW-1185">Reference proteome</keyword>
<feature type="binding site" evidence="8">
    <location>
        <begin position="139"/>
        <end position="141"/>
    </location>
    <ligand>
        <name>S-adenosyl-L-methionine</name>
        <dbReference type="ChEBI" id="CHEBI:59789"/>
    </ligand>
</feature>
<dbReference type="GO" id="GO:0008616">
    <property type="term" value="P:tRNA queuosine(34) biosynthetic process"/>
    <property type="evidence" value="ECO:0007669"/>
    <property type="project" value="UniProtKB-UniRule"/>
</dbReference>
<dbReference type="InterPro" id="IPR058240">
    <property type="entry name" value="rSAM_sf"/>
</dbReference>
<evidence type="ECO:0000313" key="11">
    <source>
        <dbReference type="Proteomes" id="UP000253934"/>
    </source>
</evidence>
<dbReference type="SFLD" id="SFLDS00029">
    <property type="entry name" value="Radical_SAM"/>
    <property type="match status" value="1"/>
</dbReference>
<evidence type="ECO:0000256" key="1">
    <source>
        <dbReference type="ARBA" id="ARBA00022485"/>
    </source>
</evidence>
<comment type="catalytic activity">
    <reaction evidence="8">
        <text>6-carboxy-5,6,7,8-tetrahydropterin + H(+) = 7-carboxy-7-carbaguanine + NH4(+)</text>
        <dbReference type="Rhea" id="RHEA:27974"/>
        <dbReference type="ChEBI" id="CHEBI:15378"/>
        <dbReference type="ChEBI" id="CHEBI:28938"/>
        <dbReference type="ChEBI" id="CHEBI:61032"/>
        <dbReference type="ChEBI" id="CHEBI:61036"/>
        <dbReference type="EC" id="4.3.99.3"/>
    </reaction>
</comment>
<comment type="pathway">
    <text evidence="8">Purine metabolism; 7-cyano-7-deazaguanine biosynthesis.</text>
</comment>
<dbReference type="AlphaFoldDB" id="A0A369KV06"/>
<dbReference type="HAMAP" id="MF_00917">
    <property type="entry name" value="QueE"/>
    <property type="match status" value="1"/>
</dbReference>
<comment type="cofactor">
    <cofactor evidence="8">
        <name>[4Fe-4S] cluster</name>
        <dbReference type="ChEBI" id="CHEBI:49883"/>
    </cofactor>
    <text evidence="8">Binds 1 [4Fe-4S] cluster. The cluster is coordinated with 3 cysteines and an exchangeable S-adenosyl-L-methionine.</text>
</comment>
<keyword evidence="7 8" id="KW-0456">Lyase</keyword>
<comment type="caution">
    <text evidence="8">Lacks conserved residue(s) required for the propagation of feature annotation.</text>
</comment>
<feature type="binding site" evidence="8">
    <location>
        <position position="89"/>
    </location>
    <ligand>
        <name>S-adenosyl-L-methionine</name>
        <dbReference type="ChEBI" id="CHEBI:59789"/>
    </ligand>
</feature>
<comment type="cofactor">
    <cofactor evidence="8">
        <name>Mg(2+)</name>
        <dbReference type="ChEBI" id="CHEBI:18420"/>
    </cofactor>
</comment>
<comment type="similarity">
    <text evidence="8">Belongs to the radical SAM superfamily. 7-carboxy-7-deazaguanine synthase family.</text>
</comment>
<keyword evidence="3 8" id="KW-0479">Metal-binding</keyword>
<dbReference type="CDD" id="cd01335">
    <property type="entry name" value="Radical_SAM"/>
    <property type="match status" value="1"/>
</dbReference>
<accession>A0A369KV06</accession>
<dbReference type="GO" id="GO:0051539">
    <property type="term" value="F:4 iron, 4 sulfur cluster binding"/>
    <property type="evidence" value="ECO:0007669"/>
    <property type="project" value="UniProtKB-UniRule"/>
</dbReference>